<dbReference type="GO" id="GO:0005739">
    <property type="term" value="C:mitochondrion"/>
    <property type="evidence" value="ECO:0007669"/>
    <property type="project" value="TreeGrafter"/>
</dbReference>
<dbReference type="Pfam" id="PF14881">
    <property type="entry name" value="Tubulin_3"/>
    <property type="match status" value="1"/>
</dbReference>
<dbReference type="AlphaFoldDB" id="A0AAD5UKB5"/>
<protein>
    <submittedName>
        <fullName evidence="2">MtDNA inheritance, partitioning of the mitochondrial organelle</fullName>
    </submittedName>
</protein>
<reference evidence="2" key="1">
    <citation type="submission" date="2020-05" db="EMBL/GenBank/DDBJ databases">
        <title>Phylogenomic resolution of chytrid fungi.</title>
        <authorList>
            <person name="Stajich J.E."/>
            <person name="Amses K."/>
            <person name="Simmons R."/>
            <person name="Seto K."/>
            <person name="Myers J."/>
            <person name="Bonds A."/>
            <person name="Quandt C.A."/>
            <person name="Barry K."/>
            <person name="Liu P."/>
            <person name="Grigoriev I."/>
            <person name="Longcore J.E."/>
            <person name="James T.Y."/>
        </authorList>
    </citation>
    <scope>NUCLEOTIDE SEQUENCE</scope>
    <source>
        <strain evidence="2">PLAUS21</strain>
    </source>
</reference>
<proteinExistence type="predicted"/>
<dbReference type="PANTHER" id="PTHR13391:SF0">
    <property type="entry name" value="PROTEIN MISATO HOMOLOG 1"/>
    <property type="match status" value="1"/>
</dbReference>
<dbReference type="InterPro" id="IPR029209">
    <property type="entry name" value="DML1/Misato_tubulin"/>
</dbReference>
<organism evidence="2 3">
    <name type="scientific">Boothiomyces macroporosus</name>
    <dbReference type="NCBI Taxonomy" id="261099"/>
    <lineage>
        <taxon>Eukaryota</taxon>
        <taxon>Fungi</taxon>
        <taxon>Fungi incertae sedis</taxon>
        <taxon>Chytridiomycota</taxon>
        <taxon>Chytridiomycota incertae sedis</taxon>
        <taxon>Chytridiomycetes</taxon>
        <taxon>Rhizophydiales</taxon>
        <taxon>Terramycetaceae</taxon>
        <taxon>Boothiomyces</taxon>
    </lineage>
</organism>
<dbReference type="Gene3D" id="3.40.50.1440">
    <property type="entry name" value="Tubulin/FtsZ, GTPase domain"/>
    <property type="match status" value="1"/>
</dbReference>
<keyword evidence="3" id="KW-1185">Reference proteome</keyword>
<dbReference type="InterPro" id="IPR049942">
    <property type="entry name" value="DML1/Misato"/>
</dbReference>
<dbReference type="InterPro" id="IPR036525">
    <property type="entry name" value="Tubulin/FtsZ_GTPase_sf"/>
</dbReference>
<dbReference type="EMBL" id="JADGKB010000011">
    <property type="protein sequence ID" value="KAJ3260435.1"/>
    <property type="molecule type" value="Genomic_DNA"/>
</dbReference>
<name>A0AAD5UKB5_9FUNG</name>
<comment type="caution">
    <text evidence="2">The sequence shown here is derived from an EMBL/GenBank/DDBJ whole genome shotgun (WGS) entry which is preliminary data.</text>
</comment>
<sequence length="355" mass="41309">MIDYNKSVGTTTAADEQVNWNGKIQVIRQEENEPSEFIKDLESEATEEKDYTKSLNNAEYASDFNSVYYDRDTVYQINQFTLGDELNKYQYYNQEIDPQHTLDIEDGIRKQMEECDTSQGFQIFSDLDDGFSGLMSRMVTDLAEEYSKSIVVYGITQNKTNSLKQKTLSDMNKILVLDNLLEQATFIPIHLPSVNHWDISSDFSFLYQQSALIGLGIESLNLPTRFNDSRRIDLNYYSSIGKVLGLEFNKWDMTLDKEGTYEEYMLYRGKESKPKSILFDPFTEFKGFPKFEIKEIQVGLGSCLDYARRINDFNHLYFDPALRRDFEQGAHGIDKSEWIDMHERLGEFIGDDFEE</sequence>
<gene>
    <name evidence="2" type="primary">DML1</name>
    <name evidence="2" type="ORF">HK103_000577</name>
</gene>
<evidence type="ECO:0000313" key="2">
    <source>
        <dbReference type="EMBL" id="KAJ3260435.1"/>
    </source>
</evidence>
<evidence type="ECO:0000259" key="1">
    <source>
        <dbReference type="Pfam" id="PF14881"/>
    </source>
</evidence>
<accession>A0AAD5UKB5</accession>
<dbReference type="GO" id="GO:0007005">
    <property type="term" value="P:mitochondrion organization"/>
    <property type="evidence" value="ECO:0007669"/>
    <property type="project" value="InterPro"/>
</dbReference>
<dbReference type="PANTHER" id="PTHR13391">
    <property type="entry name" value="MITOCHONDRIAL DISTRIBUTION REGULATOR MISATO"/>
    <property type="match status" value="1"/>
</dbReference>
<dbReference type="SUPFAM" id="SSF52490">
    <property type="entry name" value="Tubulin nucleotide-binding domain-like"/>
    <property type="match status" value="1"/>
</dbReference>
<feature type="domain" description="DML1/Misato tubulin" evidence="1">
    <location>
        <begin position="57"/>
        <end position="225"/>
    </location>
</feature>
<dbReference type="Proteomes" id="UP001210925">
    <property type="component" value="Unassembled WGS sequence"/>
</dbReference>
<evidence type="ECO:0000313" key="3">
    <source>
        <dbReference type="Proteomes" id="UP001210925"/>
    </source>
</evidence>